<dbReference type="CDD" id="cd04301">
    <property type="entry name" value="NAT_SF"/>
    <property type="match status" value="1"/>
</dbReference>
<dbReference type="InterPro" id="IPR050832">
    <property type="entry name" value="Bact_Acetyltransf"/>
</dbReference>
<protein>
    <submittedName>
        <fullName evidence="4">GNAT family N-acetyltransferase</fullName>
    </submittedName>
</protein>
<evidence type="ECO:0000256" key="2">
    <source>
        <dbReference type="ARBA" id="ARBA00023315"/>
    </source>
</evidence>
<accession>A0A5N3PDG9</accession>
<gene>
    <name evidence="4" type="ORF">FEZ63_08390</name>
</gene>
<keyword evidence="1 4" id="KW-0808">Transferase</keyword>
<dbReference type="OrthoDB" id="5243635at2"/>
<comment type="caution">
    <text evidence="4">The sequence shown here is derived from an EMBL/GenBank/DDBJ whole genome shotgun (WGS) entry which is preliminary data.</text>
</comment>
<evidence type="ECO:0000313" key="5">
    <source>
        <dbReference type="Proteomes" id="UP000325684"/>
    </source>
</evidence>
<organism evidence="4 5">
    <name type="scientific">Microvirga brassicacearum</name>
    <dbReference type="NCBI Taxonomy" id="2580413"/>
    <lineage>
        <taxon>Bacteria</taxon>
        <taxon>Pseudomonadati</taxon>
        <taxon>Pseudomonadota</taxon>
        <taxon>Alphaproteobacteria</taxon>
        <taxon>Hyphomicrobiales</taxon>
        <taxon>Methylobacteriaceae</taxon>
        <taxon>Microvirga</taxon>
    </lineage>
</organism>
<evidence type="ECO:0000313" key="4">
    <source>
        <dbReference type="EMBL" id="KAB0267754.1"/>
    </source>
</evidence>
<dbReference type="SUPFAM" id="SSF55729">
    <property type="entry name" value="Acyl-CoA N-acyltransferases (Nat)"/>
    <property type="match status" value="1"/>
</dbReference>
<proteinExistence type="predicted"/>
<dbReference type="PANTHER" id="PTHR43877:SF2">
    <property type="entry name" value="AMINOALKYLPHOSPHONATE N-ACETYLTRANSFERASE-RELATED"/>
    <property type="match status" value="1"/>
</dbReference>
<dbReference type="Gene3D" id="3.40.630.30">
    <property type="match status" value="1"/>
</dbReference>
<dbReference type="InterPro" id="IPR016181">
    <property type="entry name" value="Acyl_CoA_acyltransferase"/>
</dbReference>
<feature type="domain" description="N-acetyltransferase" evidence="3">
    <location>
        <begin position="37"/>
        <end position="185"/>
    </location>
</feature>
<dbReference type="AlphaFoldDB" id="A0A5N3PDG9"/>
<name>A0A5N3PDG9_9HYPH</name>
<dbReference type="InterPro" id="IPR000182">
    <property type="entry name" value="GNAT_dom"/>
</dbReference>
<dbReference type="GO" id="GO:0016747">
    <property type="term" value="F:acyltransferase activity, transferring groups other than amino-acyl groups"/>
    <property type="evidence" value="ECO:0007669"/>
    <property type="project" value="InterPro"/>
</dbReference>
<dbReference type="Proteomes" id="UP000325684">
    <property type="component" value="Unassembled WGS sequence"/>
</dbReference>
<evidence type="ECO:0000256" key="1">
    <source>
        <dbReference type="ARBA" id="ARBA00022679"/>
    </source>
</evidence>
<dbReference type="EMBL" id="VCMV01000013">
    <property type="protein sequence ID" value="KAB0267754.1"/>
    <property type="molecule type" value="Genomic_DNA"/>
</dbReference>
<keyword evidence="2" id="KW-0012">Acyltransferase</keyword>
<dbReference type="Pfam" id="PF13673">
    <property type="entry name" value="Acetyltransf_10"/>
    <property type="match status" value="1"/>
</dbReference>
<keyword evidence="5" id="KW-1185">Reference proteome</keyword>
<dbReference type="PROSITE" id="PS51186">
    <property type="entry name" value="GNAT"/>
    <property type="match status" value="1"/>
</dbReference>
<reference evidence="4 5" key="1">
    <citation type="journal article" date="2019" name="Microorganisms">
        <title>Genome Insights into the Novel Species Microvirga brassicacearum, a Rapeseed Endophyte with Biotechnological Potential.</title>
        <authorList>
            <person name="Jimenez-Gomez A."/>
            <person name="Saati-Santamaria Z."/>
            <person name="Igual J.M."/>
            <person name="Rivas R."/>
            <person name="Mateos P.F."/>
            <person name="Garcia-Fraile P."/>
        </authorList>
    </citation>
    <scope>NUCLEOTIDE SEQUENCE [LARGE SCALE GENOMIC DNA]</scope>
    <source>
        <strain evidence="4 5">CDVBN77</strain>
    </source>
</reference>
<dbReference type="PANTHER" id="PTHR43877">
    <property type="entry name" value="AMINOALKYLPHOSPHONATE N-ACETYLTRANSFERASE-RELATED-RELATED"/>
    <property type="match status" value="1"/>
</dbReference>
<sequence>MERHFCRVWNPVPLVRVQSSGGRSARYARSAPEGPTLKLRAATGADVPALARVAQRSYQFAFAGILEDDVLASRDAEFFAARFAASLEALIVAVDNENPLGFLLMTDGHIDMLFIDPGSTGKGVGSRLLDYAERKGAKSLECFRDNHGARRFYERYGWRLDREYDREFAGRNRSFVFYVKGETAP</sequence>
<evidence type="ECO:0000259" key="3">
    <source>
        <dbReference type="PROSITE" id="PS51186"/>
    </source>
</evidence>